<keyword evidence="2" id="KW-1185">Reference proteome</keyword>
<dbReference type="EMBL" id="FMAI01000010">
    <property type="protein sequence ID" value="SCB44760.1"/>
    <property type="molecule type" value="Genomic_DNA"/>
</dbReference>
<dbReference type="CDD" id="cd02603">
    <property type="entry name" value="HAD_sEH-N_like"/>
    <property type="match status" value="1"/>
</dbReference>
<accession>A0A1C3WXQ3</accession>
<dbReference type="SUPFAM" id="SSF56784">
    <property type="entry name" value="HAD-like"/>
    <property type="match status" value="1"/>
</dbReference>
<dbReference type="InterPro" id="IPR023214">
    <property type="entry name" value="HAD_sf"/>
</dbReference>
<protein>
    <submittedName>
        <fullName evidence="1">Putative hydrolase of the HAD superfamily</fullName>
    </submittedName>
</protein>
<evidence type="ECO:0000313" key="1">
    <source>
        <dbReference type="EMBL" id="SCB44760.1"/>
    </source>
</evidence>
<sequence>MFGQCASVAVTDAIKLVLFDMDNVLCDYDRATRVAYLAELAGTTSAFIHEAIWDSGFELLGDSGALEAADYLRGFGERIGYPLSLDEWVEARRRSMQADRAMLNIAGSLRKTVDIAVLTNNTTLVADHIDTLLPELRPLFDARIYTSAQFKTAKPDPHCYRLCLSELGVRPQTALFVDDLAANVAGAREAGLFAHQHNSVETFRQALSEYGVPLD</sequence>
<dbReference type="PANTHER" id="PTHR43611">
    <property type="entry name" value="ALPHA-D-GLUCOSE 1-PHOSPHATE PHOSPHATASE"/>
    <property type="match status" value="1"/>
</dbReference>
<dbReference type="NCBIfam" id="TIGR01509">
    <property type="entry name" value="HAD-SF-IA-v3"/>
    <property type="match status" value="1"/>
</dbReference>
<dbReference type="GO" id="GO:0016787">
    <property type="term" value="F:hydrolase activity"/>
    <property type="evidence" value="ECO:0007669"/>
    <property type="project" value="UniProtKB-KW"/>
</dbReference>
<dbReference type="SFLD" id="SFLDS00003">
    <property type="entry name" value="Haloacid_Dehalogenase"/>
    <property type="match status" value="1"/>
</dbReference>
<dbReference type="InterPro" id="IPR036412">
    <property type="entry name" value="HAD-like_sf"/>
</dbReference>
<dbReference type="PANTHER" id="PTHR43611:SF3">
    <property type="entry name" value="FLAVIN MONONUCLEOTIDE HYDROLASE 1, CHLOROPLATIC"/>
    <property type="match status" value="1"/>
</dbReference>
<dbReference type="Pfam" id="PF00702">
    <property type="entry name" value="Hydrolase"/>
    <property type="match status" value="1"/>
</dbReference>
<dbReference type="InterPro" id="IPR006439">
    <property type="entry name" value="HAD-SF_hydro_IA"/>
</dbReference>
<name>A0A1C3WXQ3_9BRAD</name>
<dbReference type="RefSeq" id="WP_091960199.1">
    <property type="nucleotide sequence ID" value="NZ_FMAI01000010.1"/>
</dbReference>
<dbReference type="SFLD" id="SFLDG01129">
    <property type="entry name" value="C1.5:_HAD__Beta-PGM__Phosphata"/>
    <property type="match status" value="1"/>
</dbReference>
<gene>
    <name evidence="1" type="ORF">GA0061098_1010223</name>
</gene>
<keyword evidence="1" id="KW-0378">Hydrolase</keyword>
<reference evidence="2" key="1">
    <citation type="submission" date="2016-08" db="EMBL/GenBank/DDBJ databases">
        <authorList>
            <person name="Varghese N."/>
            <person name="Submissions Spin"/>
        </authorList>
    </citation>
    <scope>NUCLEOTIDE SEQUENCE [LARGE SCALE GENOMIC DNA]</scope>
    <source>
        <strain evidence="2">ERR11</strain>
    </source>
</reference>
<organism evidence="1 2">
    <name type="scientific">Bradyrhizobium shewense</name>
    <dbReference type="NCBI Taxonomy" id="1761772"/>
    <lineage>
        <taxon>Bacteria</taxon>
        <taxon>Pseudomonadati</taxon>
        <taxon>Pseudomonadota</taxon>
        <taxon>Alphaproteobacteria</taxon>
        <taxon>Hyphomicrobiales</taxon>
        <taxon>Nitrobacteraceae</taxon>
        <taxon>Bradyrhizobium</taxon>
    </lineage>
</organism>
<dbReference type="AlphaFoldDB" id="A0A1C3WXQ3"/>
<dbReference type="Proteomes" id="UP000199184">
    <property type="component" value="Unassembled WGS sequence"/>
</dbReference>
<evidence type="ECO:0000313" key="2">
    <source>
        <dbReference type="Proteomes" id="UP000199184"/>
    </source>
</evidence>
<proteinExistence type="predicted"/>
<dbReference type="Gene3D" id="3.40.50.1000">
    <property type="entry name" value="HAD superfamily/HAD-like"/>
    <property type="match status" value="1"/>
</dbReference>